<dbReference type="InterPro" id="IPR039344">
    <property type="entry name" value="MBLAC1"/>
</dbReference>
<accession>A0A1I7ZRA6</accession>
<reference evidence="2" key="1">
    <citation type="submission" date="2016-11" db="UniProtKB">
        <authorList>
            <consortium name="WormBaseParasite"/>
        </authorList>
    </citation>
    <scope>IDENTIFICATION</scope>
</reference>
<organism evidence="1 2">
    <name type="scientific">Steinernema glaseri</name>
    <dbReference type="NCBI Taxonomy" id="37863"/>
    <lineage>
        <taxon>Eukaryota</taxon>
        <taxon>Metazoa</taxon>
        <taxon>Ecdysozoa</taxon>
        <taxon>Nematoda</taxon>
        <taxon>Chromadorea</taxon>
        <taxon>Rhabditida</taxon>
        <taxon>Tylenchina</taxon>
        <taxon>Panagrolaimomorpha</taxon>
        <taxon>Strongyloidoidea</taxon>
        <taxon>Steinernematidae</taxon>
        <taxon>Steinernema</taxon>
    </lineage>
</organism>
<dbReference type="WBParaSite" id="L893_g29140.t1">
    <property type="protein sequence ID" value="L893_g29140.t1"/>
    <property type="gene ID" value="L893_g29140"/>
</dbReference>
<sequence>MRCTPPAQGDTDPCRDLANGKDAVCQKDFGGEFICCGTTDLLLELLSPDQRAPTFRRVELPPSLLERAGPPPLLRVLSGTTGPSYLYASNSRSSLTRPESWNNNIGAGRTLHDPVPPLLPVPSEAYNSDFTNAVDTSSPGILSAAPIMENGPTVTLLTTGRLLQGRDQYSYSARSTVVMVQDGDCRIIVNTGLPSQAEELKSSLSSKGLSESLFDFLVVTSSSPQLVGNLNLFKSRKTLMGFYEVQDDTVATTPLDTAKIVDLCSPRSQLVSTPGASPDGTTVLLKDVPAMGTVAITGTVFLEDDDLSRTDPLFTSNRDQLLATRRRLICEADWLIPAHSGPIPVSAQSRRTAGC</sequence>
<dbReference type="PANTHER" id="PTHR23200:SF51">
    <property type="entry name" value="METALLO-BETA-LACTAMASE DOMAIN-CONTAINING PROTEIN"/>
    <property type="match status" value="1"/>
</dbReference>
<evidence type="ECO:0000313" key="2">
    <source>
        <dbReference type="WBParaSite" id="L893_g29140.t1"/>
    </source>
</evidence>
<proteinExistence type="predicted"/>
<evidence type="ECO:0000313" key="1">
    <source>
        <dbReference type="Proteomes" id="UP000095287"/>
    </source>
</evidence>
<protein>
    <submittedName>
        <fullName evidence="2">Lactamase_B domain-containing protein</fullName>
    </submittedName>
</protein>
<dbReference type="InterPro" id="IPR036866">
    <property type="entry name" value="RibonucZ/Hydroxyglut_hydro"/>
</dbReference>
<dbReference type="Gene3D" id="3.60.15.10">
    <property type="entry name" value="Ribonuclease Z/Hydroxyacylglutathione hydrolase-like"/>
    <property type="match status" value="1"/>
</dbReference>
<dbReference type="SUPFAM" id="SSF56281">
    <property type="entry name" value="Metallo-hydrolase/oxidoreductase"/>
    <property type="match status" value="1"/>
</dbReference>
<name>A0A1I7ZRA6_9BILA</name>
<keyword evidence="1" id="KW-1185">Reference proteome</keyword>
<dbReference type="Proteomes" id="UP000095287">
    <property type="component" value="Unplaced"/>
</dbReference>
<dbReference type="AlphaFoldDB" id="A0A1I7ZRA6"/>
<dbReference type="PANTHER" id="PTHR23200">
    <property type="entry name" value="METALLO-BETA-LACTAMASE DOMAIN-CONTAINING PROTEIN 1"/>
    <property type="match status" value="1"/>
</dbReference>